<dbReference type="Proteomes" id="UP000308230">
    <property type="component" value="Unassembled WGS sequence"/>
</dbReference>
<feature type="transmembrane region" description="Helical" evidence="1">
    <location>
        <begin position="12"/>
        <end position="32"/>
    </location>
</feature>
<dbReference type="EMBL" id="SWLG01000019">
    <property type="protein sequence ID" value="TLS35575.1"/>
    <property type="molecule type" value="Genomic_DNA"/>
</dbReference>
<comment type="caution">
    <text evidence="3">The sequence shown here is derived from an EMBL/GenBank/DDBJ whole genome shotgun (WGS) entry which is preliminary data.</text>
</comment>
<dbReference type="InterPro" id="IPR028087">
    <property type="entry name" value="Tad_N"/>
</dbReference>
<evidence type="ECO:0000256" key="1">
    <source>
        <dbReference type="SAM" id="Phobius"/>
    </source>
</evidence>
<evidence type="ECO:0000313" key="3">
    <source>
        <dbReference type="EMBL" id="TLS35575.1"/>
    </source>
</evidence>
<organism evidence="3 4">
    <name type="scientific">Exobacillus caeni</name>
    <dbReference type="NCBI Taxonomy" id="2574798"/>
    <lineage>
        <taxon>Bacteria</taxon>
        <taxon>Bacillati</taxon>
        <taxon>Bacillota</taxon>
        <taxon>Bacilli</taxon>
        <taxon>Bacillales</taxon>
        <taxon>Guptibacillaceae</taxon>
        <taxon>Exobacillus</taxon>
    </lineage>
</organism>
<keyword evidence="1" id="KW-0472">Membrane</keyword>
<keyword evidence="1" id="KW-1133">Transmembrane helix</keyword>
<feature type="domain" description="Putative Flp pilus-assembly TadG-like N-terminal" evidence="2">
    <location>
        <begin position="11"/>
        <end position="57"/>
    </location>
</feature>
<dbReference type="AlphaFoldDB" id="A0A5R9F720"/>
<accession>A0A5R9F720</accession>
<proteinExistence type="predicted"/>
<dbReference type="OrthoDB" id="5447051at2"/>
<protein>
    <recommendedName>
        <fullName evidence="2">Putative Flp pilus-assembly TadG-like N-terminal domain-containing protein</fullName>
    </recommendedName>
</protein>
<keyword evidence="4" id="KW-1185">Reference proteome</keyword>
<evidence type="ECO:0000259" key="2">
    <source>
        <dbReference type="Pfam" id="PF13400"/>
    </source>
</evidence>
<sequence length="301" mass="32013">MMERIYRDERGSVIVLAALMMVVFLGFLALVIDVGNLYLEKSRLQKAVDAAVLAGVQELPVWPDDAVHAAQYAAAQNGLNGENAEILVGEKDRSVQAVGSRTVELFFANSLGFPNPTLRASATASIQPLTAGEGAVPLGVDESRQLIYGDVVKLKVGDSTVGNFGALALTGPGAKDYKTDLQNGYGFELEIGTVLDTQTGNLAGPTRDAVSYRISGCSGTFDHHPSVCSRVVLIPVYKPVAIQSNQVKQVQIVGFATFFLESVTSTNEGAEVVGRFIQKAITGSISANQTDYGTYGYKLTQ</sequence>
<reference evidence="3 4" key="1">
    <citation type="submission" date="2019-04" db="EMBL/GenBank/DDBJ databases">
        <title>Bacillus caeni sp. nov., a bacterium isolated from mangrove sediment.</title>
        <authorList>
            <person name="Huang H."/>
            <person name="Mo K."/>
            <person name="Hu Y."/>
        </authorList>
    </citation>
    <scope>NUCLEOTIDE SEQUENCE [LARGE SCALE GENOMIC DNA]</scope>
    <source>
        <strain evidence="3 4">HB172195</strain>
    </source>
</reference>
<gene>
    <name evidence="3" type="ORF">FCL54_19645</name>
</gene>
<evidence type="ECO:0000313" key="4">
    <source>
        <dbReference type="Proteomes" id="UP000308230"/>
    </source>
</evidence>
<name>A0A5R9F720_9BACL</name>
<dbReference type="Pfam" id="PF13400">
    <property type="entry name" value="Tad"/>
    <property type="match status" value="1"/>
</dbReference>
<keyword evidence="1" id="KW-0812">Transmembrane</keyword>